<evidence type="ECO:0000313" key="5">
    <source>
        <dbReference type="EMBL" id="KAK3941532.1"/>
    </source>
</evidence>
<dbReference type="InterPro" id="IPR036452">
    <property type="entry name" value="Ribo_hydro-like"/>
</dbReference>
<dbReference type="PANTHER" id="PTHR12304:SF4">
    <property type="entry name" value="URIDINE NUCLEOSIDASE"/>
    <property type="match status" value="1"/>
</dbReference>
<keyword evidence="3" id="KW-0326">Glycosidase</keyword>
<dbReference type="GO" id="GO:0008477">
    <property type="term" value="F:purine nucleosidase activity"/>
    <property type="evidence" value="ECO:0007669"/>
    <property type="project" value="TreeGrafter"/>
</dbReference>
<keyword evidence="2" id="KW-0378">Hydrolase</keyword>
<organism evidence="5 6">
    <name type="scientific">Diplogelasinospora grovesii</name>
    <dbReference type="NCBI Taxonomy" id="303347"/>
    <lineage>
        <taxon>Eukaryota</taxon>
        <taxon>Fungi</taxon>
        <taxon>Dikarya</taxon>
        <taxon>Ascomycota</taxon>
        <taxon>Pezizomycotina</taxon>
        <taxon>Sordariomycetes</taxon>
        <taxon>Sordariomycetidae</taxon>
        <taxon>Sordariales</taxon>
        <taxon>Diplogelasinosporaceae</taxon>
        <taxon>Diplogelasinospora</taxon>
    </lineage>
</organism>
<dbReference type="PANTHER" id="PTHR12304">
    <property type="entry name" value="INOSINE-URIDINE PREFERRING NUCLEOSIDE HYDROLASE"/>
    <property type="match status" value="1"/>
</dbReference>
<comment type="similarity">
    <text evidence="1">Belongs to the IUNH family.</text>
</comment>
<evidence type="ECO:0000256" key="3">
    <source>
        <dbReference type="ARBA" id="ARBA00023295"/>
    </source>
</evidence>
<gene>
    <name evidence="5" type="ORF">QBC46DRAFT_382426</name>
</gene>
<dbReference type="GO" id="GO:0005829">
    <property type="term" value="C:cytosol"/>
    <property type="evidence" value="ECO:0007669"/>
    <property type="project" value="TreeGrafter"/>
</dbReference>
<feature type="domain" description="Inosine/uridine-preferring nucleoside hydrolase" evidence="4">
    <location>
        <begin position="8"/>
        <end position="372"/>
    </location>
</feature>
<keyword evidence="6" id="KW-1185">Reference proteome</keyword>
<reference evidence="6" key="1">
    <citation type="journal article" date="2023" name="Mol. Phylogenet. Evol.">
        <title>Genome-scale phylogeny and comparative genomics of the fungal order Sordariales.</title>
        <authorList>
            <person name="Hensen N."/>
            <person name="Bonometti L."/>
            <person name="Westerberg I."/>
            <person name="Brannstrom I.O."/>
            <person name="Guillou S."/>
            <person name="Cros-Aarteil S."/>
            <person name="Calhoun S."/>
            <person name="Haridas S."/>
            <person name="Kuo A."/>
            <person name="Mondo S."/>
            <person name="Pangilinan J."/>
            <person name="Riley R."/>
            <person name="LaButti K."/>
            <person name="Andreopoulos B."/>
            <person name="Lipzen A."/>
            <person name="Chen C."/>
            <person name="Yan M."/>
            <person name="Daum C."/>
            <person name="Ng V."/>
            <person name="Clum A."/>
            <person name="Steindorff A."/>
            <person name="Ohm R.A."/>
            <person name="Martin F."/>
            <person name="Silar P."/>
            <person name="Natvig D.O."/>
            <person name="Lalanne C."/>
            <person name="Gautier V."/>
            <person name="Ament-Velasquez S.L."/>
            <person name="Kruys A."/>
            <person name="Hutchinson M.I."/>
            <person name="Powell A.J."/>
            <person name="Barry K."/>
            <person name="Miller A.N."/>
            <person name="Grigoriev I.V."/>
            <person name="Debuchy R."/>
            <person name="Gladieux P."/>
            <person name="Hiltunen Thoren M."/>
            <person name="Johannesson H."/>
        </authorList>
    </citation>
    <scope>NUCLEOTIDE SEQUENCE [LARGE SCALE GENOMIC DNA]</scope>
    <source>
        <strain evidence="6">CBS 340.73</strain>
    </source>
</reference>
<name>A0AAN6ND30_9PEZI</name>
<comment type="caution">
    <text evidence="5">The sequence shown here is derived from an EMBL/GenBank/DDBJ whole genome shotgun (WGS) entry which is preliminary data.</text>
</comment>
<dbReference type="Pfam" id="PF01156">
    <property type="entry name" value="IU_nuc_hydro"/>
    <property type="match status" value="1"/>
</dbReference>
<evidence type="ECO:0000256" key="2">
    <source>
        <dbReference type="ARBA" id="ARBA00022801"/>
    </source>
</evidence>
<dbReference type="GO" id="GO:0006152">
    <property type="term" value="P:purine nucleoside catabolic process"/>
    <property type="evidence" value="ECO:0007669"/>
    <property type="project" value="TreeGrafter"/>
</dbReference>
<dbReference type="AlphaFoldDB" id="A0AAN6ND30"/>
<dbReference type="CDD" id="cd02651">
    <property type="entry name" value="nuc_hydro_IU_UC_XIUA"/>
    <property type="match status" value="1"/>
</dbReference>
<sequence length="395" mass="42088">MADSRVPVWLDCDPGHDDVFAILLAAYHPSIRLLGISTVWGNASLEKTTQNACSILTAISKSTSVPVFAGAAHALYRPPMHAPTDIHGESGLDGTNLLPKPVITAANHHPGLNYQSNTAEEAVDAAAAALRSEPPGSAWVVATGSFTNVASLFTKYPELVGHVRGLSLMGGAIGGGFTRAVMGYVDGVPRVGNWTQYAEFNVLADPEAAQSIFGDEELAAKTTLIPLDLTHQVLATQEVRGLLLHGNTATTTTTKGYSQGKTELRTMLVELLMFFAKTYSDVFGITEGPPLHDPLAVAAVLAGLSSEIPFYDYDPADTGKTRERYEVSVITKGTYDEARAGARTGQTVAKLLPPGQEGVRIPRGLDIPMFWKVIEECVERADAANKAGLPFMDLN</sequence>
<dbReference type="SUPFAM" id="SSF53590">
    <property type="entry name" value="Nucleoside hydrolase"/>
    <property type="match status" value="1"/>
</dbReference>
<evidence type="ECO:0000256" key="1">
    <source>
        <dbReference type="ARBA" id="ARBA00009176"/>
    </source>
</evidence>
<dbReference type="Proteomes" id="UP001303473">
    <property type="component" value="Unassembled WGS sequence"/>
</dbReference>
<evidence type="ECO:0000259" key="4">
    <source>
        <dbReference type="Pfam" id="PF01156"/>
    </source>
</evidence>
<dbReference type="Gene3D" id="3.90.245.10">
    <property type="entry name" value="Ribonucleoside hydrolase-like"/>
    <property type="match status" value="1"/>
</dbReference>
<dbReference type="InterPro" id="IPR001910">
    <property type="entry name" value="Inosine/uridine_hydrolase_dom"/>
</dbReference>
<protein>
    <submittedName>
        <fullName evidence="5">Uridine nucleosidase Urh1</fullName>
    </submittedName>
</protein>
<evidence type="ECO:0000313" key="6">
    <source>
        <dbReference type="Proteomes" id="UP001303473"/>
    </source>
</evidence>
<dbReference type="InterPro" id="IPR023186">
    <property type="entry name" value="IUNH"/>
</dbReference>
<proteinExistence type="inferred from homology"/>
<accession>A0AAN6ND30</accession>
<dbReference type="EMBL" id="MU853782">
    <property type="protein sequence ID" value="KAK3941532.1"/>
    <property type="molecule type" value="Genomic_DNA"/>
</dbReference>